<evidence type="ECO:0000313" key="4">
    <source>
        <dbReference type="Proteomes" id="UP000188603"/>
    </source>
</evidence>
<sequence>MQHAEPDRTAEGRKAARAGRKARRQNSWKWRMSRIVFHILWLPLLLAGALVGGLLIGYSVIGGEPPGEVFSLELWQHLYDMIYAEG</sequence>
<feature type="compositionally biased region" description="Basic and acidic residues" evidence="1">
    <location>
        <begin position="1"/>
        <end position="14"/>
    </location>
</feature>
<evidence type="ECO:0000313" key="3">
    <source>
        <dbReference type="EMBL" id="AQS57633.1"/>
    </source>
</evidence>
<proteinExistence type="predicted"/>
<evidence type="ECO:0008006" key="5">
    <source>
        <dbReference type="Google" id="ProtNLM"/>
    </source>
</evidence>
<feature type="region of interest" description="Disordered" evidence="1">
    <location>
        <begin position="1"/>
        <end position="26"/>
    </location>
</feature>
<reference evidence="3 4" key="1">
    <citation type="journal article" date="2015" name="Int. J. Syst. Evol. Microbiol.">
        <title>Novibacillus thermophilus gen. nov., sp. nov., a Gram-staining-negative and moderately thermophilic member of the family Thermoactinomycetaceae.</title>
        <authorList>
            <person name="Yang G."/>
            <person name="Chen J."/>
            <person name="Zhou S."/>
        </authorList>
    </citation>
    <scope>NUCLEOTIDE SEQUENCE [LARGE SCALE GENOMIC DNA]</scope>
    <source>
        <strain evidence="3 4">SG-1</strain>
    </source>
</reference>
<feature type="compositionally biased region" description="Basic residues" evidence="1">
    <location>
        <begin position="15"/>
        <end position="26"/>
    </location>
</feature>
<dbReference type="EMBL" id="CP019699">
    <property type="protein sequence ID" value="AQS57633.1"/>
    <property type="molecule type" value="Genomic_DNA"/>
</dbReference>
<dbReference type="Proteomes" id="UP000188603">
    <property type="component" value="Chromosome"/>
</dbReference>
<dbReference type="STRING" id="1471761.B0W44_16895"/>
<dbReference type="KEGG" id="ntr:B0W44_16895"/>
<name>A0A1U9KCB2_9BACL</name>
<keyword evidence="4" id="KW-1185">Reference proteome</keyword>
<evidence type="ECO:0000256" key="2">
    <source>
        <dbReference type="SAM" id="Phobius"/>
    </source>
</evidence>
<accession>A0A1U9KCB2</accession>
<dbReference type="AlphaFoldDB" id="A0A1U9KCB2"/>
<organism evidence="3 4">
    <name type="scientific">Novibacillus thermophilus</name>
    <dbReference type="NCBI Taxonomy" id="1471761"/>
    <lineage>
        <taxon>Bacteria</taxon>
        <taxon>Bacillati</taxon>
        <taxon>Bacillota</taxon>
        <taxon>Bacilli</taxon>
        <taxon>Bacillales</taxon>
        <taxon>Thermoactinomycetaceae</taxon>
        <taxon>Novibacillus</taxon>
    </lineage>
</organism>
<dbReference type="Pfam" id="PF11772">
    <property type="entry name" value="EpuA"/>
    <property type="match status" value="1"/>
</dbReference>
<keyword evidence="2" id="KW-0812">Transmembrane</keyword>
<keyword evidence="2" id="KW-0472">Membrane</keyword>
<evidence type="ECO:0000256" key="1">
    <source>
        <dbReference type="SAM" id="MobiDB-lite"/>
    </source>
</evidence>
<feature type="transmembrane region" description="Helical" evidence="2">
    <location>
        <begin position="35"/>
        <end position="61"/>
    </location>
</feature>
<protein>
    <recommendedName>
        <fullName evidence="5">DNA-directed RNA polymerase subunit beta</fullName>
    </recommendedName>
</protein>
<gene>
    <name evidence="3" type="ORF">B0W44_16895</name>
</gene>
<keyword evidence="2" id="KW-1133">Transmembrane helix</keyword>
<dbReference type="InterPro" id="IPR024596">
    <property type="entry name" value="RNApol_su_b/EpuA"/>
</dbReference>